<evidence type="ECO:0000256" key="13">
    <source>
        <dbReference type="ARBA" id="ARBA00023316"/>
    </source>
</evidence>
<dbReference type="PANTHER" id="PTHR43692:SF1">
    <property type="entry name" value="UDP-N-ACETYLMURAMOYLALANINE--D-GLUTAMATE LIGASE"/>
    <property type="match status" value="1"/>
</dbReference>
<dbReference type="InterPro" id="IPR036615">
    <property type="entry name" value="Mur_ligase_C_dom_sf"/>
</dbReference>
<dbReference type="GO" id="GO:0005524">
    <property type="term" value="F:ATP binding"/>
    <property type="evidence" value="ECO:0007669"/>
    <property type="project" value="UniProtKB-UniRule"/>
</dbReference>
<dbReference type="RefSeq" id="WP_120166041.1">
    <property type="nucleotide sequence ID" value="NZ_MCIB01000001.1"/>
</dbReference>
<sequence>MIVKGKNILVLGLGITGVSTVKALDKLGANIVVSDSKREEELSDFIEKLKGIEIKYVLGTNDVNLKNIDLIIKSPGIPLNIPVIKKAKQMGIEVITDIELAYRISSNPFVAITGTNGKTTTTTLIGEILKNSGKTCHVTGNVGIGILGELINSSKDDIFVIEASSFQLESTKYFKPKVSVIINITPDHLKWHKSFENYVSAKKKIIVNQDKEDYAVLNYDDPLLRNLKDETNSNIMFFSQKSELTKGVYLKGDYIVLNDGSKVIKIMPYKEVKIPGKHNLENAMASICASWIMGVKLDDIRRTLREFEGVEHRIEFVKTLSGINFYNDSKATNPDAAVKAVEAINKPIILIAGGLDKGNQFDDFIKSFNNKVKSLILLGETALKIKETAINLGFNNIYIVNSMKEAVNKAYDLSEKGDNVLLSPACASWDMYKSFEERGKDFKKAVYNLRRISNGEEKGQ</sequence>
<evidence type="ECO:0000256" key="17">
    <source>
        <dbReference type="HAMAP-Rule" id="MF_00639"/>
    </source>
</evidence>
<protein>
    <recommendedName>
        <fullName evidence="6 17">UDP-N-acetylmuramoylalanine--D-glutamate ligase</fullName>
        <ecNumber evidence="5 17">6.3.2.9</ecNumber>
    </recommendedName>
    <alternativeName>
        <fullName evidence="15 17">D-glutamic acid-adding enzyme</fullName>
    </alternativeName>
    <alternativeName>
        <fullName evidence="14 17">UDP-N-acetylmuramoyl-L-alanyl-D-glutamate synthetase</fullName>
    </alternativeName>
</protein>
<dbReference type="SUPFAM" id="SSF51984">
    <property type="entry name" value="MurCD N-terminal domain"/>
    <property type="match status" value="1"/>
</dbReference>
<evidence type="ECO:0000313" key="22">
    <source>
        <dbReference type="Proteomes" id="UP000284177"/>
    </source>
</evidence>
<dbReference type="InterPro" id="IPR036565">
    <property type="entry name" value="Mur-like_cat_sf"/>
</dbReference>
<dbReference type="Pfam" id="PF08245">
    <property type="entry name" value="Mur_ligase_M"/>
    <property type="match status" value="1"/>
</dbReference>
<evidence type="ECO:0000259" key="19">
    <source>
        <dbReference type="Pfam" id="PF02875"/>
    </source>
</evidence>
<evidence type="ECO:0000256" key="11">
    <source>
        <dbReference type="ARBA" id="ARBA00022960"/>
    </source>
</evidence>
<accession>A0A419TA21</accession>
<dbReference type="AlphaFoldDB" id="A0A419TA21"/>
<keyword evidence="9 17" id="KW-0547">Nucleotide-binding</keyword>
<dbReference type="Gene3D" id="3.40.50.720">
    <property type="entry name" value="NAD(P)-binding Rossmann-like Domain"/>
    <property type="match status" value="1"/>
</dbReference>
<feature type="domain" description="Mur ligase C-terminal" evidence="19">
    <location>
        <begin position="312"/>
        <end position="426"/>
    </location>
</feature>
<feature type="binding site" evidence="17">
    <location>
        <begin position="114"/>
        <end position="120"/>
    </location>
    <ligand>
        <name>ATP</name>
        <dbReference type="ChEBI" id="CHEBI:30616"/>
    </ligand>
</feature>
<comment type="pathway">
    <text evidence="3 17 18">Cell wall biogenesis; peptidoglycan biosynthesis.</text>
</comment>
<dbReference type="InterPro" id="IPR013221">
    <property type="entry name" value="Mur_ligase_cen"/>
</dbReference>
<comment type="function">
    <text evidence="1 17 18">Cell wall formation. Catalyzes the addition of glutamate to the nucleotide precursor UDP-N-acetylmuramoyl-L-alanine (UMA).</text>
</comment>
<keyword evidence="12 17" id="KW-0573">Peptidoglycan synthesis</keyword>
<dbReference type="EMBL" id="MCIB01000001">
    <property type="protein sequence ID" value="RKD34297.1"/>
    <property type="molecule type" value="Genomic_DNA"/>
</dbReference>
<evidence type="ECO:0000256" key="4">
    <source>
        <dbReference type="ARBA" id="ARBA00010416"/>
    </source>
</evidence>
<comment type="catalytic activity">
    <reaction evidence="16 17 18">
        <text>UDP-N-acetyl-alpha-D-muramoyl-L-alanine + D-glutamate + ATP = UDP-N-acetyl-alpha-D-muramoyl-L-alanyl-D-glutamate + ADP + phosphate + H(+)</text>
        <dbReference type="Rhea" id="RHEA:16429"/>
        <dbReference type="ChEBI" id="CHEBI:15378"/>
        <dbReference type="ChEBI" id="CHEBI:29986"/>
        <dbReference type="ChEBI" id="CHEBI:30616"/>
        <dbReference type="ChEBI" id="CHEBI:43474"/>
        <dbReference type="ChEBI" id="CHEBI:83898"/>
        <dbReference type="ChEBI" id="CHEBI:83900"/>
        <dbReference type="ChEBI" id="CHEBI:456216"/>
        <dbReference type="EC" id="6.3.2.9"/>
    </reaction>
</comment>
<evidence type="ECO:0000256" key="12">
    <source>
        <dbReference type="ARBA" id="ARBA00022984"/>
    </source>
</evidence>
<evidence type="ECO:0000256" key="7">
    <source>
        <dbReference type="ARBA" id="ARBA00022490"/>
    </source>
</evidence>
<gene>
    <name evidence="17" type="primary">murD</name>
    <name evidence="21" type="ORF">BET03_00245</name>
</gene>
<reference evidence="21 22" key="1">
    <citation type="submission" date="2016-08" db="EMBL/GenBank/DDBJ databases">
        <title>Novel Firmicutes and Novel Genomes.</title>
        <authorList>
            <person name="Poppleton D.I."/>
            <person name="Gribaldo S."/>
        </authorList>
    </citation>
    <scope>NUCLEOTIDE SEQUENCE [LARGE SCALE GENOMIC DNA]</scope>
    <source>
        <strain evidence="21 22">CTT3</strain>
    </source>
</reference>
<evidence type="ECO:0000256" key="9">
    <source>
        <dbReference type="ARBA" id="ARBA00022741"/>
    </source>
</evidence>
<evidence type="ECO:0000256" key="18">
    <source>
        <dbReference type="RuleBase" id="RU003664"/>
    </source>
</evidence>
<keyword evidence="17 18" id="KW-0131">Cell cycle</keyword>
<evidence type="ECO:0000256" key="6">
    <source>
        <dbReference type="ARBA" id="ARBA00015655"/>
    </source>
</evidence>
<dbReference type="InterPro" id="IPR005762">
    <property type="entry name" value="MurD"/>
</dbReference>
<keyword evidence="17 18" id="KW-0132">Cell division</keyword>
<dbReference type="PANTHER" id="PTHR43692">
    <property type="entry name" value="UDP-N-ACETYLMURAMOYLALANINE--D-GLUTAMATE LIGASE"/>
    <property type="match status" value="1"/>
</dbReference>
<dbReference type="GO" id="GO:0008360">
    <property type="term" value="P:regulation of cell shape"/>
    <property type="evidence" value="ECO:0007669"/>
    <property type="project" value="UniProtKB-KW"/>
</dbReference>
<dbReference type="Pfam" id="PF02875">
    <property type="entry name" value="Mur_ligase_C"/>
    <property type="match status" value="1"/>
</dbReference>
<dbReference type="Proteomes" id="UP000284177">
    <property type="component" value="Unassembled WGS sequence"/>
</dbReference>
<evidence type="ECO:0000256" key="15">
    <source>
        <dbReference type="ARBA" id="ARBA00032324"/>
    </source>
</evidence>
<proteinExistence type="inferred from homology"/>
<evidence type="ECO:0000256" key="3">
    <source>
        <dbReference type="ARBA" id="ARBA00004752"/>
    </source>
</evidence>
<dbReference type="SUPFAM" id="SSF53244">
    <property type="entry name" value="MurD-like peptide ligases, peptide-binding domain"/>
    <property type="match status" value="1"/>
</dbReference>
<evidence type="ECO:0000256" key="14">
    <source>
        <dbReference type="ARBA" id="ARBA00030398"/>
    </source>
</evidence>
<evidence type="ECO:0000256" key="16">
    <source>
        <dbReference type="ARBA" id="ARBA00047632"/>
    </source>
</evidence>
<keyword evidence="8 17" id="KW-0436">Ligase</keyword>
<evidence type="ECO:0000256" key="2">
    <source>
        <dbReference type="ARBA" id="ARBA00004496"/>
    </source>
</evidence>
<evidence type="ECO:0000256" key="8">
    <source>
        <dbReference type="ARBA" id="ARBA00022598"/>
    </source>
</evidence>
<comment type="similarity">
    <text evidence="4 17">Belongs to the MurCDEF family.</text>
</comment>
<name>A0A419TA21_9FIRM</name>
<dbReference type="Gene3D" id="3.90.190.20">
    <property type="entry name" value="Mur ligase, C-terminal domain"/>
    <property type="match status" value="1"/>
</dbReference>
<organism evidence="21 22">
    <name type="scientific">Thermohalobacter berrensis</name>
    <dbReference type="NCBI Taxonomy" id="99594"/>
    <lineage>
        <taxon>Bacteria</taxon>
        <taxon>Bacillati</taxon>
        <taxon>Bacillota</taxon>
        <taxon>Tissierellia</taxon>
        <taxon>Tissierellales</taxon>
        <taxon>Thermohalobacteraceae</taxon>
        <taxon>Thermohalobacter</taxon>
    </lineage>
</organism>
<dbReference type="OrthoDB" id="9809796at2"/>
<dbReference type="GO" id="GO:0008764">
    <property type="term" value="F:UDP-N-acetylmuramoylalanine-D-glutamate ligase activity"/>
    <property type="evidence" value="ECO:0007669"/>
    <property type="project" value="UniProtKB-UniRule"/>
</dbReference>
<dbReference type="GO" id="GO:0051301">
    <property type="term" value="P:cell division"/>
    <property type="evidence" value="ECO:0007669"/>
    <property type="project" value="UniProtKB-KW"/>
</dbReference>
<dbReference type="NCBIfam" id="TIGR01087">
    <property type="entry name" value="murD"/>
    <property type="match status" value="1"/>
</dbReference>
<dbReference type="GO" id="GO:0009252">
    <property type="term" value="P:peptidoglycan biosynthetic process"/>
    <property type="evidence" value="ECO:0007669"/>
    <property type="project" value="UniProtKB-UniRule"/>
</dbReference>
<evidence type="ECO:0000259" key="20">
    <source>
        <dbReference type="Pfam" id="PF08245"/>
    </source>
</evidence>
<dbReference type="SUPFAM" id="SSF53623">
    <property type="entry name" value="MurD-like peptide ligases, catalytic domain"/>
    <property type="match status" value="1"/>
</dbReference>
<dbReference type="GO" id="GO:0005737">
    <property type="term" value="C:cytoplasm"/>
    <property type="evidence" value="ECO:0007669"/>
    <property type="project" value="UniProtKB-SubCell"/>
</dbReference>
<evidence type="ECO:0000256" key="10">
    <source>
        <dbReference type="ARBA" id="ARBA00022840"/>
    </source>
</evidence>
<keyword evidence="13 17" id="KW-0961">Cell wall biogenesis/degradation</keyword>
<dbReference type="EC" id="6.3.2.9" evidence="5 17"/>
<dbReference type="HAMAP" id="MF_00639">
    <property type="entry name" value="MurD"/>
    <property type="match status" value="1"/>
</dbReference>
<evidence type="ECO:0000256" key="1">
    <source>
        <dbReference type="ARBA" id="ARBA00002734"/>
    </source>
</evidence>
<dbReference type="Pfam" id="PF21799">
    <property type="entry name" value="MurD-like_N"/>
    <property type="match status" value="1"/>
</dbReference>
<evidence type="ECO:0000256" key="5">
    <source>
        <dbReference type="ARBA" id="ARBA00012212"/>
    </source>
</evidence>
<dbReference type="Gene3D" id="3.40.1190.10">
    <property type="entry name" value="Mur-like, catalytic domain"/>
    <property type="match status" value="1"/>
</dbReference>
<keyword evidence="10 17" id="KW-0067">ATP-binding</keyword>
<comment type="caution">
    <text evidence="21">The sequence shown here is derived from an EMBL/GenBank/DDBJ whole genome shotgun (WGS) entry which is preliminary data.</text>
</comment>
<dbReference type="UniPathway" id="UPA00219"/>
<feature type="domain" description="Mur ligase central" evidence="20">
    <location>
        <begin position="112"/>
        <end position="289"/>
    </location>
</feature>
<evidence type="ECO:0000313" key="21">
    <source>
        <dbReference type="EMBL" id="RKD34297.1"/>
    </source>
</evidence>
<keyword evidence="11 17" id="KW-0133">Cell shape</keyword>
<comment type="subcellular location">
    <subcellularLocation>
        <location evidence="2 17 18">Cytoplasm</location>
    </subcellularLocation>
</comment>
<dbReference type="InterPro" id="IPR004101">
    <property type="entry name" value="Mur_ligase_C"/>
</dbReference>
<dbReference type="GO" id="GO:0071555">
    <property type="term" value="P:cell wall organization"/>
    <property type="evidence" value="ECO:0007669"/>
    <property type="project" value="UniProtKB-KW"/>
</dbReference>
<keyword evidence="7 17" id="KW-0963">Cytoplasm</keyword>
<keyword evidence="22" id="KW-1185">Reference proteome</keyword>